<sequence>MKNKINKKRIIKILLGLFFALAIIIAFNVATIIIQTNHSLQKDYTHEMTKNSQSTQEFIKAMKYKIYISKLHKYASYDNFLMKPLFAKMNYHFEKGKENLPKDSIDDIIWWRLLYDVIYGLVYNDDKSMQYTNLNSEKLQILIDEIYEMIGRLPYGNLENFQMQDSLLEIMLNLSDFYFNAMFEKYERSCIDKNDCSGKKLYYLDKNNSHKHEKIYIYLKDGYDRYIQNSAMQNIIKSKYNQKLLEIINFKFNETQNERNKNE</sequence>
<evidence type="ECO:0000256" key="1">
    <source>
        <dbReference type="SAM" id="Phobius"/>
    </source>
</evidence>
<keyword evidence="1" id="KW-1133">Transmembrane helix</keyword>
<protein>
    <submittedName>
        <fullName evidence="2">Uncharacterized protein</fullName>
    </submittedName>
</protein>
<evidence type="ECO:0000313" key="3">
    <source>
        <dbReference type="Proteomes" id="UP000476338"/>
    </source>
</evidence>
<keyword evidence="1" id="KW-0812">Transmembrane</keyword>
<dbReference type="RefSeq" id="WP_154571373.1">
    <property type="nucleotide sequence ID" value="NZ_VWSJ01000039.1"/>
</dbReference>
<keyword evidence="1" id="KW-0472">Membrane</keyword>
<keyword evidence="3" id="KW-1185">Reference proteome</keyword>
<dbReference type="Proteomes" id="UP000476338">
    <property type="component" value="Unassembled WGS sequence"/>
</dbReference>
<evidence type="ECO:0000313" key="2">
    <source>
        <dbReference type="EMBL" id="MSN97124.1"/>
    </source>
</evidence>
<reference evidence="2 3" key="1">
    <citation type="submission" date="2019-09" db="EMBL/GenBank/DDBJ databases">
        <authorList>
            <person name="Silva M."/>
            <person name="Pereira G."/>
            <person name="Lopes-Da-Costa L."/>
            <person name="Silva E."/>
        </authorList>
    </citation>
    <scope>NUCLEOTIDE SEQUENCE [LARGE SCALE GENOMIC DNA]</scope>
    <source>
        <strain evidence="2 3">FMV-PI01</strain>
    </source>
</reference>
<name>A0A6L5WJB1_9BACT</name>
<dbReference type="EMBL" id="VWSJ01000039">
    <property type="protein sequence ID" value="MSN97124.1"/>
    <property type="molecule type" value="Genomic_DNA"/>
</dbReference>
<organism evidence="2 3">
    <name type="scientific">Campylobacter portucalensis</name>
    <dbReference type="NCBI Taxonomy" id="2608384"/>
    <lineage>
        <taxon>Bacteria</taxon>
        <taxon>Pseudomonadati</taxon>
        <taxon>Campylobacterota</taxon>
        <taxon>Epsilonproteobacteria</taxon>
        <taxon>Campylobacterales</taxon>
        <taxon>Campylobacteraceae</taxon>
        <taxon>Campylobacter</taxon>
    </lineage>
</organism>
<feature type="transmembrane region" description="Helical" evidence="1">
    <location>
        <begin position="12"/>
        <end position="34"/>
    </location>
</feature>
<accession>A0A6L5WJB1</accession>
<proteinExistence type="predicted"/>
<dbReference type="AlphaFoldDB" id="A0A6L5WJB1"/>
<gene>
    <name evidence="2" type="ORF">F1B92_08120</name>
</gene>
<reference evidence="2 3" key="2">
    <citation type="submission" date="2020-03" db="EMBL/GenBank/DDBJ databases">
        <title>Campylobacter portucalensis sp. nov., a new species of Campylobacter isolated from the reproductive tract of bulls.</title>
        <authorList>
            <person name="Silva M.F."/>
            <person name="Pereira G."/>
            <person name="Carneiro C."/>
            <person name="Hemphill A."/>
            <person name="Mateus L."/>
            <person name="Lopes-Da-Costa L."/>
            <person name="Silva E."/>
        </authorList>
    </citation>
    <scope>NUCLEOTIDE SEQUENCE [LARGE SCALE GENOMIC DNA]</scope>
    <source>
        <strain evidence="2 3">FMV-PI01</strain>
    </source>
</reference>
<comment type="caution">
    <text evidence="2">The sequence shown here is derived from an EMBL/GenBank/DDBJ whole genome shotgun (WGS) entry which is preliminary data.</text>
</comment>